<accession>A0A0E9UYB3</accession>
<name>A0A0E9UYB3_ANGAN</name>
<reference evidence="1" key="2">
    <citation type="journal article" date="2015" name="Fish Shellfish Immunol.">
        <title>Early steps in the European eel (Anguilla anguilla)-Vibrio vulnificus interaction in the gills: Role of the RtxA13 toxin.</title>
        <authorList>
            <person name="Callol A."/>
            <person name="Pajuelo D."/>
            <person name="Ebbesson L."/>
            <person name="Teles M."/>
            <person name="MacKenzie S."/>
            <person name="Amaro C."/>
        </authorList>
    </citation>
    <scope>NUCLEOTIDE SEQUENCE</scope>
</reference>
<proteinExistence type="predicted"/>
<evidence type="ECO:0000313" key="1">
    <source>
        <dbReference type="EMBL" id="JAH70205.1"/>
    </source>
</evidence>
<reference evidence="1" key="1">
    <citation type="submission" date="2014-11" db="EMBL/GenBank/DDBJ databases">
        <authorList>
            <person name="Amaro Gonzalez C."/>
        </authorList>
    </citation>
    <scope>NUCLEOTIDE SEQUENCE</scope>
</reference>
<sequence>MSFGVLKVKLMEINLNLFWTKKMGR</sequence>
<protein>
    <submittedName>
        <fullName evidence="1">Uncharacterized protein</fullName>
    </submittedName>
</protein>
<organism evidence="1">
    <name type="scientific">Anguilla anguilla</name>
    <name type="common">European freshwater eel</name>
    <name type="synonym">Muraena anguilla</name>
    <dbReference type="NCBI Taxonomy" id="7936"/>
    <lineage>
        <taxon>Eukaryota</taxon>
        <taxon>Metazoa</taxon>
        <taxon>Chordata</taxon>
        <taxon>Craniata</taxon>
        <taxon>Vertebrata</taxon>
        <taxon>Euteleostomi</taxon>
        <taxon>Actinopterygii</taxon>
        <taxon>Neopterygii</taxon>
        <taxon>Teleostei</taxon>
        <taxon>Anguilliformes</taxon>
        <taxon>Anguillidae</taxon>
        <taxon>Anguilla</taxon>
    </lineage>
</organism>
<dbReference type="AlphaFoldDB" id="A0A0E9UYB3"/>
<dbReference type="EMBL" id="GBXM01038372">
    <property type="protein sequence ID" value="JAH70205.1"/>
    <property type="molecule type" value="Transcribed_RNA"/>
</dbReference>